<comment type="caution">
    <text evidence="7">The sequence shown here is derived from an EMBL/GenBank/DDBJ whole genome shotgun (WGS) entry which is preliminary data.</text>
</comment>
<proteinExistence type="inferred from homology"/>
<protein>
    <recommendedName>
        <fullName evidence="4">Small ribosomal subunit protein uS8</fullName>
    </recommendedName>
    <alternativeName>
        <fullName evidence="5">30S ribosomal protein S8</fullName>
    </alternativeName>
</protein>
<dbReference type="GO" id="GO:0005840">
    <property type="term" value="C:ribosome"/>
    <property type="evidence" value="ECO:0007669"/>
    <property type="project" value="UniProtKB-KW"/>
</dbReference>
<evidence type="ECO:0000256" key="3">
    <source>
        <dbReference type="ARBA" id="ARBA00023274"/>
    </source>
</evidence>
<dbReference type="InterPro" id="IPR047863">
    <property type="entry name" value="Ribosomal_uS8_CS"/>
</dbReference>
<dbReference type="AlphaFoldDB" id="A0A7C5DD40"/>
<dbReference type="InterPro" id="IPR035987">
    <property type="entry name" value="Ribosomal_uS8_sf"/>
</dbReference>
<dbReference type="GO" id="GO:0005737">
    <property type="term" value="C:cytoplasm"/>
    <property type="evidence" value="ECO:0007669"/>
    <property type="project" value="UniProtKB-ARBA"/>
</dbReference>
<gene>
    <name evidence="7" type="primary">rpsH</name>
    <name evidence="7" type="ORF">ENL19_01295</name>
</gene>
<dbReference type="FunFam" id="3.30.1490.10:FF:000001">
    <property type="entry name" value="30S ribosomal protein S8"/>
    <property type="match status" value="1"/>
</dbReference>
<dbReference type="Gene3D" id="3.30.1490.10">
    <property type="match status" value="1"/>
</dbReference>
<dbReference type="GO" id="GO:0006412">
    <property type="term" value="P:translation"/>
    <property type="evidence" value="ECO:0007669"/>
    <property type="project" value="InterPro"/>
</dbReference>
<name>A0A7C5DD40_UNCW3</name>
<evidence type="ECO:0000256" key="4">
    <source>
        <dbReference type="ARBA" id="ARBA00035258"/>
    </source>
</evidence>
<dbReference type="GO" id="GO:1990904">
    <property type="term" value="C:ribonucleoprotein complex"/>
    <property type="evidence" value="ECO:0007669"/>
    <property type="project" value="UniProtKB-KW"/>
</dbReference>
<accession>A0A7C5DD40</accession>
<evidence type="ECO:0000256" key="1">
    <source>
        <dbReference type="ARBA" id="ARBA00006471"/>
    </source>
</evidence>
<sequence>VIHDLKRVSRPSLRVYKKKNQIPRVYNGYGTSIISTSKGVLTDKKARESNVGGEVICYIW</sequence>
<feature type="non-terminal residue" evidence="7">
    <location>
        <position position="1"/>
    </location>
</feature>
<evidence type="ECO:0000256" key="6">
    <source>
        <dbReference type="RuleBase" id="RU003660"/>
    </source>
</evidence>
<dbReference type="PROSITE" id="PS00053">
    <property type="entry name" value="RIBOSOMAL_S8"/>
    <property type="match status" value="1"/>
</dbReference>
<keyword evidence="2 6" id="KW-0689">Ribosomal protein</keyword>
<reference evidence="7" key="1">
    <citation type="journal article" date="2020" name="mSystems">
        <title>Genome- and Community-Level Interaction Insights into Carbon Utilization and Element Cycling Functions of Hydrothermarchaeota in Hydrothermal Sediment.</title>
        <authorList>
            <person name="Zhou Z."/>
            <person name="Liu Y."/>
            <person name="Xu W."/>
            <person name="Pan J."/>
            <person name="Luo Z.H."/>
            <person name="Li M."/>
        </authorList>
    </citation>
    <scope>NUCLEOTIDE SEQUENCE [LARGE SCALE GENOMIC DNA]</scope>
    <source>
        <strain evidence="7">HyVt-74</strain>
    </source>
</reference>
<evidence type="ECO:0000256" key="5">
    <source>
        <dbReference type="ARBA" id="ARBA00035525"/>
    </source>
</evidence>
<dbReference type="Pfam" id="PF00410">
    <property type="entry name" value="Ribosomal_S8"/>
    <property type="match status" value="1"/>
</dbReference>
<dbReference type="GO" id="GO:0003735">
    <property type="term" value="F:structural constituent of ribosome"/>
    <property type="evidence" value="ECO:0007669"/>
    <property type="project" value="InterPro"/>
</dbReference>
<dbReference type="EMBL" id="DRTB01000092">
    <property type="protein sequence ID" value="HHE04679.1"/>
    <property type="molecule type" value="Genomic_DNA"/>
</dbReference>
<evidence type="ECO:0000256" key="2">
    <source>
        <dbReference type="ARBA" id="ARBA00022980"/>
    </source>
</evidence>
<dbReference type="InterPro" id="IPR000630">
    <property type="entry name" value="Ribosomal_uS8"/>
</dbReference>
<keyword evidence="3 6" id="KW-0687">Ribonucleoprotein</keyword>
<evidence type="ECO:0000313" key="7">
    <source>
        <dbReference type="EMBL" id="HHE04679.1"/>
    </source>
</evidence>
<dbReference type="Proteomes" id="UP000886110">
    <property type="component" value="Unassembled WGS sequence"/>
</dbReference>
<comment type="similarity">
    <text evidence="1 6">Belongs to the universal ribosomal protein uS8 family.</text>
</comment>
<dbReference type="SUPFAM" id="SSF56047">
    <property type="entry name" value="Ribosomal protein S8"/>
    <property type="match status" value="1"/>
</dbReference>
<organism evidence="7">
    <name type="scientific">candidate division WOR-3 bacterium</name>
    <dbReference type="NCBI Taxonomy" id="2052148"/>
    <lineage>
        <taxon>Bacteria</taxon>
        <taxon>Bacteria division WOR-3</taxon>
    </lineage>
</organism>